<protein>
    <submittedName>
        <fullName evidence="1">Uncharacterized protein</fullName>
    </submittedName>
</protein>
<organism evidence="1">
    <name type="scientific">Medicago truncatula</name>
    <name type="common">Barrel medic</name>
    <name type="synonym">Medicago tribuloides</name>
    <dbReference type="NCBI Taxonomy" id="3880"/>
    <lineage>
        <taxon>Eukaryota</taxon>
        <taxon>Viridiplantae</taxon>
        <taxon>Streptophyta</taxon>
        <taxon>Embryophyta</taxon>
        <taxon>Tracheophyta</taxon>
        <taxon>Spermatophyta</taxon>
        <taxon>Magnoliopsida</taxon>
        <taxon>eudicotyledons</taxon>
        <taxon>Gunneridae</taxon>
        <taxon>Pentapetalae</taxon>
        <taxon>rosids</taxon>
        <taxon>fabids</taxon>
        <taxon>Fabales</taxon>
        <taxon>Fabaceae</taxon>
        <taxon>Papilionoideae</taxon>
        <taxon>50 kb inversion clade</taxon>
        <taxon>NPAAA clade</taxon>
        <taxon>Hologalegina</taxon>
        <taxon>IRL clade</taxon>
        <taxon>Trifolieae</taxon>
        <taxon>Medicago</taxon>
    </lineage>
</organism>
<dbReference type="EMBL" id="AC150207">
    <property type="protein sequence ID" value="ABD32617.1"/>
    <property type="molecule type" value="Genomic_DNA"/>
</dbReference>
<reference evidence="1" key="1">
    <citation type="submission" date="2004-10" db="EMBL/GenBank/DDBJ databases">
        <authorList>
            <person name="Town C.D."/>
        </authorList>
    </citation>
    <scope>NUCLEOTIDE SEQUENCE</scope>
</reference>
<accession>Q2HTR4</accession>
<name>Q2HTR4_MEDTR</name>
<dbReference type="AlphaFoldDB" id="Q2HTR4"/>
<reference evidence="1" key="2">
    <citation type="submission" date="2007-03" db="EMBL/GenBank/DDBJ databases">
        <authorList>
            <consortium name="The International Medicago Genome Annotation Group"/>
        </authorList>
    </citation>
    <scope>NUCLEOTIDE SEQUENCE</scope>
</reference>
<evidence type="ECO:0000313" key="1">
    <source>
        <dbReference type="EMBL" id="ABD32617.1"/>
    </source>
</evidence>
<sequence length="87" mass="10123">MEVVYFVIVIKGFIGIDVESLESLLHVVRPHISYMPLRRYIALGVLIAWDGPMPLDLVQQCVRFRVLHGSMYRVSYVDFEPIQNMNQ</sequence>
<gene>
    <name evidence="1" type="ORF">MtrDRAFT_AC150207g7v2</name>
</gene>
<proteinExistence type="predicted"/>